<dbReference type="SUPFAM" id="SSF51735">
    <property type="entry name" value="NAD(P)-binding Rossmann-fold domains"/>
    <property type="match status" value="1"/>
</dbReference>
<keyword evidence="1" id="KW-0560">Oxidoreductase</keyword>
<dbReference type="AlphaFoldDB" id="F8PBQ6"/>
<reference evidence="4" key="1">
    <citation type="submission" date="2011-04" db="EMBL/GenBank/DDBJ databases">
        <title>Evolution of plant cell wall degrading machinery underlies the functional diversity of forest fungi.</title>
        <authorList>
            <consortium name="US DOE Joint Genome Institute (JGI-PGF)"/>
            <person name="Eastwood D.C."/>
            <person name="Floudas D."/>
            <person name="Binder M."/>
            <person name="Majcherczyk A."/>
            <person name="Schneider P."/>
            <person name="Aerts A."/>
            <person name="Asiegbu F.O."/>
            <person name="Baker S.E."/>
            <person name="Barry K."/>
            <person name="Bendiksby M."/>
            <person name="Blumentritt M."/>
            <person name="Coutinho P.M."/>
            <person name="Cullen D."/>
            <person name="Cullen D."/>
            <person name="Gathman A."/>
            <person name="Goodell B."/>
            <person name="Henrissat B."/>
            <person name="Ihrmark K."/>
            <person name="Kauserud H."/>
            <person name="Kohler A."/>
            <person name="LaButti K."/>
            <person name="Lapidus A."/>
            <person name="Lavin J.L."/>
            <person name="Lee Y.-H."/>
            <person name="Lindquist E."/>
            <person name="Lilly W."/>
            <person name="Lucas S."/>
            <person name="Morin E."/>
            <person name="Murat C."/>
            <person name="Oguiza J.A."/>
            <person name="Park J."/>
            <person name="Pisabarro A.G."/>
            <person name="Riley R."/>
            <person name="Rosling A."/>
            <person name="Salamov A."/>
            <person name="Schmidt O."/>
            <person name="Schmutz J."/>
            <person name="Skrede I."/>
            <person name="Stenlid J."/>
            <person name="Wiebenga A."/>
            <person name="Xie X."/>
            <person name="Kues U."/>
            <person name="Hibbett D.S."/>
            <person name="Hoffmeister D."/>
            <person name="Hogberg N."/>
            <person name="Martin F."/>
            <person name="Grigoriev I.V."/>
            <person name="Watkinson S.C."/>
        </authorList>
    </citation>
    <scope>NUCLEOTIDE SEQUENCE</scope>
    <source>
        <strain evidence="4">S7.9</strain>
    </source>
</reference>
<organism>
    <name type="scientific">Serpula lacrymans var. lacrymans (strain S7.9)</name>
    <name type="common">Dry rot fungus</name>
    <dbReference type="NCBI Taxonomy" id="578457"/>
    <lineage>
        <taxon>Eukaryota</taxon>
        <taxon>Fungi</taxon>
        <taxon>Dikarya</taxon>
        <taxon>Basidiomycota</taxon>
        <taxon>Agaricomycotina</taxon>
        <taxon>Agaricomycetes</taxon>
        <taxon>Agaricomycetidae</taxon>
        <taxon>Boletales</taxon>
        <taxon>Coniophorineae</taxon>
        <taxon>Serpulaceae</taxon>
        <taxon>Serpula</taxon>
    </lineage>
</organism>
<gene>
    <name evidence="4" type="ORF">SERLADRAFT_418454</name>
</gene>
<dbReference type="HOGENOM" id="CLU_007383_9_2_1"/>
<accession>F8PBQ6</accession>
<dbReference type="Gene3D" id="3.40.50.720">
    <property type="entry name" value="NAD(P)-binding Rossmann-like Domain"/>
    <property type="match status" value="1"/>
</dbReference>
<comment type="similarity">
    <text evidence="2">Belongs to the NAD(P)-dependent epimerase/dehydratase family. Dihydroflavonol-4-reductase subfamily.</text>
</comment>
<evidence type="ECO:0000256" key="2">
    <source>
        <dbReference type="ARBA" id="ARBA00023445"/>
    </source>
</evidence>
<proteinExistence type="inferred from homology"/>
<dbReference type="InterPro" id="IPR036291">
    <property type="entry name" value="NAD(P)-bd_dom_sf"/>
</dbReference>
<dbReference type="GO" id="GO:0016616">
    <property type="term" value="F:oxidoreductase activity, acting on the CH-OH group of donors, NAD or NADP as acceptor"/>
    <property type="evidence" value="ECO:0007669"/>
    <property type="project" value="TreeGrafter"/>
</dbReference>
<dbReference type="GeneID" id="18813706"/>
<dbReference type="PANTHER" id="PTHR10366:SF564">
    <property type="entry name" value="STEROL-4-ALPHA-CARBOXYLATE 3-DEHYDROGENASE, DECARBOXYLATING"/>
    <property type="match status" value="1"/>
</dbReference>
<sequence length="351" mass="38278">MPAIAPPSKVLVTGANGFIAVWLVNNLLERGYTVRGTVRSEAKAQYLRERFSSYGDKHEVVVVEDVTKDGAFDEAVKDIDGILHTASPCHVDADDPNEVIVPAVRGTISIMESALKYGPSVKRIIVTSSCATINKMDSTSVTYTEADWAEQTIQAVKEKGRDAGGMIKYRASKTLAEKAAWEFYETHKGAVAWELAVINPPWVFGPSIHDVSTPENLNSSTLTWYKNIIQLASEGATNDLLAVTGACYVDVRDLVEAHALALEKAAAGGERFIVSAGISAWQDFIDAGNKLDPPPRLSLPLRKSLRNTGITNPAPVYFFDSSKATRILGIKFRSLAETTKDTLADYEERGW</sequence>
<dbReference type="Proteomes" id="UP000008064">
    <property type="component" value="Unassembled WGS sequence"/>
</dbReference>
<feature type="domain" description="NAD-dependent epimerase/dehydratase" evidence="3">
    <location>
        <begin position="10"/>
        <end position="271"/>
    </location>
</feature>
<dbReference type="InterPro" id="IPR001509">
    <property type="entry name" value="Epimerase_deHydtase"/>
</dbReference>
<name>F8PBQ6_SERL9</name>
<protein>
    <recommendedName>
        <fullName evidence="3">NAD-dependent epimerase/dehydratase domain-containing protein</fullName>
    </recommendedName>
</protein>
<dbReference type="KEGG" id="sla:SERLADRAFT_418454"/>
<evidence type="ECO:0000259" key="3">
    <source>
        <dbReference type="Pfam" id="PF01370"/>
    </source>
</evidence>
<dbReference type="OrthoDB" id="2735536at2759"/>
<dbReference type="InterPro" id="IPR050425">
    <property type="entry name" value="NAD(P)_dehydrat-like"/>
</dbReference>
<evidence type="ECO:0000256" key="1">
    <source>
        <dbReference type="ARBA" id="ARBA00023002"/>
    </source>
</evidence>
<dbReference type="Pfam" id="PF01370">
    <property type="entry name" value="Epimerase"/>
    <property type="match status" value="1"/>
</dbReference>
<dbReference type="PANTHER" id="PTHR10366">
    <property type="entry name" value="NAD DEPENDENT EPIMERASE/DEHYDRATASE"/>
    <property type="match status" value="1"/>
</dbReference>
<evidence type="ECO:0000313" key="4">
    <source>
        <dbReference type="EMBL" id="EGO19694.1"/>
    </source>
</evidence>
<dbReference type="RefSeq" id="XP_007323827.1">
    <property type="nucleotide sequence ID" value="XM_007323765.1"/>
</dbReference>
<dbReference type="EMBL" id="GL945443">
    <property type="protein sequence ID" value="EGO19694.1"/>
    <property type="molecule type" value="Genomic_DNA"/>
</dbReference>